<dbReference type="RefSeq" id="WP_101193534.1">
    <property type="nucleotide sequence ID" value="NZ_JAYRQC010000125.1"/>
</dbReference>
<accession>A0A2I0CPV7</accession>
<dbReference type="PROSITE" id="PS51257">
    <property type="entry name" value="PROKAR_LIPOPROTEIN"/>
    <property type="match status" value="1"/>
</dbReference>
<name>A0A2I0CPV7_9PSED</name>
<organism evidence="2 3">
    <name type="scientific">Pseudomonas fluvialis</name>
    <dbReference type="NCBI Taxonomy" id="1793966"/>
    <lineage>
        <taxon>Bacteria</taxon>
        <taxon>Pseudomonadati</taxon>
        <taxon>Pseudomonadota</taxon>
        <taxon>Gammaproteobacteria</taxon>
        <taxon>Pseudomonadales</taxon>
        <taxon>Pseudomonadaceae</taxon>
        <taxon>Pseudomonas</taxon>
    </lineage>
</organism>
<gene>
    <name evidence="2" type="ORF">CW360_09515</name>
</gene>
<reference evidence="3" key="1">
    <citation type="submission" date="2017-12" db="EMBL/GenBank/DDBJ databases">
        <authorList>
            <person name="Yu X.-Y."/>
        </authorList>
    </citation>
    <scope>NUCLEOTIDE SEQUENCE [LARGE SCALE GENOMIC DNA]</scope>
    <source>
        <strain evidence="3">ZYSR67-Z</strain>
    </source>
</reference>
<protein>
    <submittedName>
        <fullName evidence="2">DUF3833 domain-containing protein</fullName>
    </submittedName>
</protein>
<dbReference type="Pfam" id="PF12915">
    <property type="entry name" value="DUF3833"/>
    <property type="match status" value="1"/>
</dbReference>
<evidence type="ECO:0000313" key="3">
    <source>
        <dbReference type="Proteomes" id="UP000242861"/>
    </source>
</evidence>
<evidence type="ECO:0000256" key="1">
    <source>
        <dbReference type="SAM" id="SignalP"/>
    </source>
</evidence>
<dbReference type="InterPro" id="IPR024409">
    <property type="entry name" value="DUF3833"/>
</dbReference>
<proteinExistence type="predicted"/>
<evidence type="ECO:0000313" key="2">
    <source>
        <dbReference type="EMBL" id="PKF71188.1"/>
    </source>
</evidence>
<dbReference type="AlphaFoldDB" id="A0A2I0CPV7"/>
<dbReference type="Proteomes" id="UP000242861">
    <property type="component" value="Unassembled WGS sequence"/>
</dbReference>
<feature type="chain" id="PRO_5014161084" evidence="1">
    <location>
        <begin position="22"/>
        <end position="175"/>
    </location>
</feature>
<comment type="caution">
    <text evidence="2">The sequence shown here is derived from an EMBL/GenBank/DDBJ whole genome shotgun (WGS) entry which is preliminary data.</text>
</comment>
<sequence>MKRWLCVLACVWLAGCTGVQVEDYADQQPRLDLQQFFDGPVEAWGMFQNRSGKVIKRFHVQIDSRRDGERLILDERFTYSDGSTDRRVWTLTPDGQQAWRGTAADVAGEARGELAGNAFRWRYSLNLPVDDQVYVVHFDDWMYLIDEHTLVNRASMRKFGIEWGQVTLFFRRQAQ</sequence>
<dbReference type="EMBL" id="PIYS01000016">
    <property type="protein sequence ID" value="PKF71188.1"/>
    <property type="molecule type" value="Genomic_DNA"/>
</dbReference>
<keyword evidence="1" id="KW-0732">Signal</keyword>
<feature type="signal peptide" evidence="1">
    <location>
        <begin position="1"/>
        <end position="21"/>
    </location>
</feature>